<feature type="compositionally biased region" description="Basic and acidic residues" evidence="1">
    <location>
        <begin position="173"/>
        <end position="182"/>
    </location>
</feature>
<dbReference type="InParanoid" id="E4XXQ6"/>
<feature type="compositionally biased region" description="Acidic residues" evidence="1">
    <location>
        <begin position="183"/>
        <end position="198"/>
    </location>
</feature>
<reference evidence="2" key="1">
    <citation type="journal article" date="2010" name="Science">
        <title>Plasticity of animal genome architecture unmasked by rapid evolution of a pelagic tunicate.</title>
        <authorList>
            <person name="Denoeud F."/>
            <person name="Henriet S."/>
            <person name="Mungpakdee S."/>
            <person name="Aury J.M."/>
            <person name="Da Silva C."/>
            <person name="Brinkmann H."/>
            <person name="Mikhaleva J."/>
            <person name="Olsen L.C."/>
            <person name="Jubin C."/>
            <person name="Canestro C."/>
            <person name="Bouquet J.M."/>
            <person name="Danks G."/>
            <person name="Poulain J."/>
            <person name="Campsteijn C."/>
            <person name="Adamski M."/>
            <person name="Cross I."/>
            <person name="Yadetie F."/>
            <person name="Muffato M."/>
            <person name="Louis A."/>
            <person name="Butcher S."/>
            <person name="Tsagkogeorga G."/>
            <person name="Konrad A."/>
            <person name="Singh S."/>
            <person name="Jensen M.F."/>
            <person name="Cong E.H."/>
            <person name="Eikeseth-Otteraa H."/>
            <person name="Noel B."/>
            <person name="Anthouard V."/>
            <person name="Porcel B.M."/>
            <person name="Kachouri-Lafond R."/>
            <person name="Nishino A."/>
            <person name="Ugolini M."/>
            <person name="Chourrout P."/>
            <person name="Nishida H."/>
            <person name="Aasland R."/>
            <person name="Huzurbazar S."/>
            <person name="Westhof E."/>
            <person name="Delsuc F."/>
            <person name="Lehrach H."/>
            <person name="Reinhardt R."/>
            <person name="Weissenbach J."/>
            <person name="Roy S.W."/>
            <person name="Artiguenave F."/>
            <person name="Postlethwait J.H."/>
            <person name="Manak J.R."/>
            <person name="Thompson E.M."/>
            <person name="Jaillon O."/>
            <person name="Du Pasquier L."/>
            <person name="Boudinot P."/>
            <person name="Liberles D.A."/>
            <person name="Volff J.N."/>
            <person name="Philippe H."/>
            <person name="Lenhard B."/>
            <person name="Roest Crollius H."/>
            <person name="Wincker P."/>
            <person name="Chourrout D."/>
        </authorList>
    </citation>
    <scope>NUCLEOTIDE SEQUENCE [LARGE SCALE GENOMIC DNA]</scope>
</reference>
<evidence type="ECO:0000256" key="1">
    <source>
        <dbReference type="SAM" id="MobiDB-lite"/>
    </source>
</evidence>
<evidence type="ECO:0000313" key="3">
    <source>
        <dbReference type="Proteomes" id="UP000001307"/>
    </source>
</evidence>
<proteinExistence type="predicted"/>
<feature type="region of interest" description="Disordered" evidence="1">
    <location>
        <begin position="106"/>
        <end position="227"/>
    </location>
</feature>
<sequence length="227" mass="26511">MSESEVNGCMDESCRNFRAQTKQIIESGRYLERIYEFSEYEKAIECVRVLEEENRFFIQRFEKEQKDHAEMLQKLQAHLKLSEKNREIEKNRYKKKIDALKTELHRINQKPATQQNDLFSNSSDDQDEADDLDDDLNDGDDDVNFQEQSSTGVPLVSGHSMPAHNGENGPCKHSSDGQHPDFEFSDDSDFDMNEWEEDQNSKPKVVMRRRTAESKKNHSKGEKNKKN</sequence>
<dbReference type="OrthoDB" id="10600815at2759"/>
<gene>
    <name evidence="2" type="ORF">GSOID_T00007451001</name>
</gene>
<feature type="compositionally biased region" description="Basic and acidic residues" evidence="1">
    <location>
        <begin position="210"/>
        <end position="227"/>
    </location>
</feature>
<keyword evidence="3" id="KW-1185">Reference proteome</keyword>
<feature type="compositionally biased region" description="Acidic residues" evidence="1">
    <location>
        <begin position="124"/>
        <end position="144"/>
    </location>
</feature>
<evidence type="ECO:0000313" key="2">
    <source>
        <dbReference type="EMBL" id="CBY14450.1"/>
    </source>
</evidence>
<dbReference type="Proteomes" id="UP000001307">
    <property type="component" value="Unassembled WGS sequence"/>
</dbReference>
<dbReference type="EMBL" id="FN653288">
    <property type="protein sequence ID" value="CBY14450.1"/>
    <property type="molecule type" value="Genomic_DNA"/>
</dbReference>
<name>E4XXQ6_OIKDI</name>
<feature type="compositionally biased region" description="Polar residues" evidence="1">
    <location>
        <begin position="110"/>
        <end position="123"/>
    </location>
</feature>
<protein>
    <submittedName>
        <fullName evidence="2">Uncharacterized protein</fullName>
    </submittedName>
</protein>
<organism evidence="2">
    <name type="scientific">Oikopleura dioica</name>
    <name type="common">Tunicate</name>
    <dbReference type="NCBI Taxonomy" id="34765"/>
    <lineage>
        <taxon>Eukaryota</taxon>
        <taxon>Metazoa</taxon>
        <taxon>Chordata</taxon>
        <taxon>Tunicata</taxon>
        <taxon>Appendicularia</taxon>
        <taxon>Copelata</taxon>
        <taxon>Oikopleuridae</taxon>
        <taxon>Oikopleura</taxon>
    </lineage>
</organism>
<accession>E4XXQ6</accession>
<dbReference type="AlphaFoldDB" id="E4XXQ6"/>